<evidence type="ECO:0000313" key="3">
    <source>
        <dbReference type="Proteomes" id="UP000192273"/>
    </source>
</evidence>
<dbReference type="Proteomes" id="UP000192273">
    <property type="component" value="Chromosome"/>
</dbReference>
<dbReference type="Pfam" id="PF08887">
    <property type="entry name" value="GAD-like"/>
    <property type="match status" value="1"/>
</dbReference>
<protein>
    <submittedName>
        <fullName evidence="2">GAD-like domain protein</fullName>
    </submittedName>
</protein>
<gene>
    <name evidence="2" type="ORF">ROSMUCSMR3_03591</name>
</gene>
<evidence type="ECO:0000313" key="2">
    <source>
        <dbReference type="EMBL" id="ARE85045.1"/>
    </source>
</evidence>
<dbReference type="AlphaFoldDB" id="A0A1V0RTR5"/>
<reference evidence="2 3" key="1">
    <citation type="submission" date="2017-03" db="EMBL/GenBank/DDBJ databases">
        <title>Genome Sequence of Roseovarius mucosus strain SMR3 Isolated from a culture of the Diatom Skeletonema marinoi.</title>
        <authorList>
            <person name="Topel M."/>
            <person name="Pinder M."/>
            <person name="Johansson O.N."/>
            <person name="Kourtchenko O."/>
            <person name="Godhe A."/>
            <person name="Clarke A.K."/>
        </authorList>
    </citation>
    <scope>NUCLEOTIDE SEQUENCE [LARGE SCALE GENOMIC DNA]</scope>
    <source>
        <strain evidence="2 3">SMR3</strain>
    </source>
</reference>
<evidence type="ECO:0000259" key="1">
    <source>
        <dbReference type="Pfam" id="PF08887"/>
    </source>
</evidence>
<organism evidence="2 3">
    <name type="scientific">Roseovarius mucosus</name>
    <dbReference type="NCBI Taxonomy" id="215743"/>
    <lineage>
        <taxon>Bacteria</taxon>
        <taxon>Pseudomonadati</taxon>
        <taxon>Pseudomonadota</taxon>
        <taxon>Alphaproteobacteria</taxon>
        <taxon>Rhodobacterales</taxon>
        <taxon>Roseobacteraceae</taxon>
        <taxon>Roseovarius</taxon>
    </lineage>
</organism>
<dbReference type="KEGG" id="rmm:ROSMUCSMR3_03591"/>
<dbReference type="OrthoDB" id="7777269at2"/>
<proteinExistence type="predicted"/>
<dbReference type="EMBL" id="CP020474">
    <property type="protein sequence ID" value="ARE85045.1"/>
    <property type="molecule type" value="Genomic_DNA"/>
</dbReference>
<dbReference type="RefSeq" id="WP_081508213.1">
    <property type="nucleotide sequence ID" value="NZ_CP020474.1"/>
</dbReference>
<dbReference type="InterPro" id="IPR014983">
    <property type="entry name" value="GAD-rel"/>
</dbReference>
<name>A0A1V0RTR5_9RHOB</name>
<feature type="domain" description="GAD-related" evidence="1">
    <location>
        <begin position="11"/>
        <end position="104"/>
    </location>
</feature>
<keyword evidence="3" id="KW-1185">Reference proteome</keyword>
<sequence>MTKLAEIRTYALSKLGKLDKVTPYPADSLAALQGRVPGSMIDMLHTLGLGTWGKGKWQTVEPQNYDGLLQQTLRGDPDFSAGDCTAFAILGFGDLTCWHRRFGIVNIRVLPNTLSAPSFYDNGPEDTEQAALMNFMSIHLTAGQYYDKYAGDGKGLFDRLVKVHGPLAPGQIFAPRLHPAIGGAVTVENFRPASAPEATALLHQMEPFVFMDHRKPRAVEVRMIGRQ</sequence>
<accession>A0A1V0RTR5</accession>